<proteinExistence type="predicted"/>
<evidence type="ECO:0000313" key="2">
    <source>
        <dbReference type="EMBL" id="CAB9507053.1"/>
    </source>
</evidence>
<keyword evidence="3" id="KW-1185">Reference proteome</keyword>
<organism evidence="2 3">
    <name type="scientific">Seminavis robusta</name>
    <dbReference type="NCBI Taxonomy" id="568900"/>
    <lineage>
        <taxon>Eukaryota</taxon>
        <taxon>Sar</taxon>
        <taxon>Stramenopiles</taxon>
        <taxon>Ochrophyta</taxon>
        <taxon>Bacillariophyta</taxon>
        <taxon>Bacillariophyceae</taxon>
        <taxon>Bacillariophycidae</taxon>
        <taxon>Naviculales</taxon>
        <taxon>Naviculaceae</taxon>
        <taxon>Seminavis</taxon>
    </lineage>
</organism>
<feature type="region of interest" description="Disordered" evidence="1">
    <location>
        <begin position="75"/>
        <end position="104"/>
    </location>
</feature>
<dbReference type="EMBL" id="CAICTM010000289">
    <property type="protein sequence ID" value="CAB9507053.1"/>
    <property type="molecule type" value="Genomic_DNA"/>
</dbReference>
<dbReference type="Proteomes" id="UP001153069">
    <property type="component" value="Unassembled WGS sequence"/>
</dbReference>
<accession>A0A9N8H9T0</accession>
<reference evidence="2" key="1">
    <citation type="submission" date="2020-06" db="EMBL/GenBank/DDBJ databases">
        <authorList>
            <consortium name="Plant Systems Biology data submission"/>
        </authorList>
    </citation>
    <scope>NUCLEOTIDE SEQUENCE</scope>
    <source>
        <strain evidence="2">D6</strain>
    </source>
</reference>
<gene>
    <name evidence="2" type="ORF">SEMRO_290_G109321.1</name>
</gene>
<name>A0A9N8H9T0_9STRA</name>
<sequence length="104" mass="11509">MALRFQTYPEIIVLTQTGRIDRILDALGCNDLPGVDTPGIDTLRNDKHDGDPAICTFNYDSVIGRLRYLCAHSSRPDLSSAVSQAARFASRPKRSHERPVPGQD</sequence>
<dbReference type="OrthoDB" id="46422at2759"/>
<dbReference type="AlphaFoldDB" id="A0A9N8H9T0"/>
<comment type="caution">
    <text evidence="2">The sequence shown here is derived from an EMBL/GenBank/DDBJ whole genome shotgun (WGS) entry which is preliminary data.</text>
</comment>
<evidence type="ECO:0000256" key="1">
    <source>
        <dbReference type="SAM" id="MobiDB-lite"/>
    </source>
</evidence>
<protein>
    <submittedName>
        <fullName evidence="2">Uncharacterized protein</fullName>
    </submittedName>
</protein>
<evidence type="ECO:0000313" key="3">
    <source>
        <dbReference type="Proteomes" id="UP001153069"/>
    </source>
</evidence>